<protein>
    <recommendedName>
        <fullName evidence="3">Mor transcription activator domain-containing protein</fullName>
    </recommendedName>
</protein>
<evidence type="ECO:0008006" key="3">
    <source>
        <dbReference type="Google" id="ProtNLM"/>
    </source>
</evidence>
<dbReference type="InterPro" id="IPR052411">
    <property type="entry name" value="c-mor_Regulatory_Protein"/>
</dbReference>
<reference evidence="1 2" key="1">
    <citation type="submission" date="2020-08" db="EMBL/GenBank/DDBJ databases">
        <title>Draft genome sequencing of an Anaerocolumna strain isolated from anoxic soil subjected to BSD treatment.</title>
        <authorList>
            <person name="Uek A."/>
            <person name="Tonouchi A."/>
        </authorList>
    </citation>
    <scope>NUCLEOTIDE SEQUENCE [LARGE SCALE GENOMIC DNA]</scope>
    <source>
        <strain evidence="1 2">CTTW</strain>
    </source>
</reference>
<dbReference type="NCBIfam" id="NF040785">
    <property type="entry name" value="CD3324_fam"/>
    <property type="match status" value="1"/>
</dbReference>
<dbReference type="PANTHER" id="PTHR37812:SF1">
    <property type="entry name" value="MU-LIKE PROPHAGE FLUMU PROTEIN C"/>
    <property type="match status" value="1"/>
</dbReference>
<evidence type="ECO:0000313" key="1">
    <source>
        <dbReference type="EMBL" id="BCK01297.1"/>
    </source>
</evidence>
<dbReference type="InterPro" id="IPR049739">
    <property type="entry name" value="YraL-like"/>
</dbReference>
<name>A0A7M3S9M9_9FIRM</name>
<gene>
    <name evidence="1" type="ORF">bsdcttw_43370</name>
</gene>
<keyword evidence="2" id="KW-1185">Reference proteome</keyword>
<organism evidence="1 2">
    <name type="scientific">Anaerocolumna chitinilytica</name>
    <dbReference type="NCBI Taxonomy" id="1727145"/>
    <lineage>
        <taxon>Bacteria</taxon>
        <taxon>Bacillati</taxon>
        <taxon>Bacillota</taxon>
        <taxon>Clostridia</taxon>
        <taxon>Lachnospirales</taxon>
        <taxon>Lachnospiraceae</taxon>
        <taxon>Anaerocolumna</taxon>
    </lineage>
</organism>
<dbReference type="SUPFAM" id="SSF46689">
    <property type="entry name" value="Homeodomain-like"/>
    <property type="match status" value="1"/>
</dbReference>
<accession>A0A7M3S9M9</accession>
<dbReference type="RefSeq" id="WP_185256883.1">
    <property type="nucleotide sequence ID" value="NZ_AP023368.1"/>
</dbReference>
<proteinExistence type="predicted"/>
<dbReference type="InterPro" id="IPR009057">
    <property type="entry name" value="Homeodomain-like_sf"/>
</dbReference>
<dbReference type="EMBL" id="AP023368">
    <property type="protein sequence ID" value="BCK01297.1"/>
    <property type="molecule type" value="Genomic_DNA"/>
</dbReference>
<dbReference type="AlphaFoldDB" id="A0A7M3S9M9"/>
<reference evidence="1 2" key="2">
    <citation type="submission" date="2020-08" db="EMBL/GenBank/DDBJ databases">
        <authorList>
            <person name="Ueki A."/>
            <person name="Tonouchi A."/>
        </authorList>
    </citation>
    <scope>NUCLEOTIDE SEQUENCE [LARGE SCALE GENOMIC DNA]</scope>
    <source>
        <strain evidence="1 2">CTTW</strain>
    </source>
</reference>
<dbReference type="Proteomes" id="UP000515703">
    <property type="component" value="Chromosome"/>
</dbReference>
<sequence>MSYRRAEQILPNEIIELIQNYVDGECIYIPRKENSRKNWGENTSIREELKERNRNIYLDYQKGMKGTEIAGKYYLSLKSIQRIINQMK</sequence>
<dbReference type="KEGG" id="acht:bsdcttw_43370"/>
<dbReference type="PANTHER" id="PTHR37812">
    <property type="entry name" value="MU-LIKE PROPHAGE FLUMU PROTEIN C"/>
    <property type="match status" value="1"/>
</dbReference>
<evidence type="ECO:0000313" key="2">
    <source>
        <dbReference type="Proteomes" id="UP000515703"/>
    </source>
</evidence>
<dbReference type="Gene3D" id="1.10.10.60">
    <property type="entry name" value="Homeodomain-like"/>
    <property type="match status" value="1"/>
</dbReference>